<dbReference type="Pfam" id="PF00173">
    <property type="entry name" value="Cyt-b5"/>
    <property type="match status" value="1"/>
</dbReference>
<evidence type="ECO:0000256" key="6">
    <source>
        <dbReference type="ARBA" id="ARBA00022989"/>
    </source>
</evidence>
<dbReference type="GeneID" id="34445963"/>
<dbReference type="Pfam" id="PF03171">
    <property type="entry name" value="2OG-FeII_Oxy"/>
    <property type="match status" value="1"/>
</dbReference>
<dbReference type="PANTHER" id="PTHR10578">
    <property type="entry name" value="S -2-HYDROXY-ACID OXIDASE-RELATED"/>
    <property type="match status" value="1"/>
</dbReference>
<feature type="transmembrane region" description="Helical" evidence="11">
    <location>
        <begin position="676"/>
        <end position="696"/>
    </location>
</feature>
<evidence type="ECO:0000313" key="16">
    <source>
        <dbReference type="Proteomes" id="UP000179179"/>
    </source>
</evidence>
<dbReference type="Pfam" id="PF01070">
    <property type="entry name" value="FMN_dh"/>
    <property type="match status" value="1"/>
</dbReference>
<dbReference type="PROSITE" id="PS50255">
    <property type="entry name" value="CYTOCHROME_B5_2"/>
    <property type="match status" value="1"/>
</dbReference>
<dbReference type="STRING" id="109264.A0A1F8A7V3"/>
<keyword evidence="9 11" id="KW-0472">Membrane</keyword>
<keyword evidence="16" id="KW-1185">Reference proteome</keyword>
<keyword evidence="8" id="KW-0408">Iron</keyword>
<dbReference type="PROSITE" id="PS00191">
    <property type="entry name" value="CYTOCHROME_B5_1"/>
    <property type="match status" value="1"/>
</dbReference>
<dbReference type="Gene3D" id="1.20.1250.20">
    <property type="entry name" value="MFS general substrate transporter like domains"/>
    <property type="match status" value="1"/>
</dbReference>
<evidence type="ECO:0000313" key="15">
    <source>
        <dbReference type="EMBL" id="OGM47499.1"/>
    </source>
</evidence>
<dbReference type="InterPro" id="IPR001199">
    <property type="entry name" value="Cyt_B5-like_heme/steroid-bd"/>
</dbReference>
<dbReference type="SUPFAM" id="SSF51395">
    <property type="entry name" value="FMN-linked oxidoreductases"/>
    <property type="match status" value="1"/>
</dbReference>
<evidence type="ECO:0000256" key="7">
    <source>
        <dbReference type="ARBA" id="ARBA00023002"/>
    </source>
</evidence>
<dbReference type="PROSITE" id="PS51349">
    <property type="entry name" value="FMN_HYDROXY_ACID_DH_2"/>
    <property type="match status" value="1"/>
</dbReference>
<feature type="transmembrane region" description="Helical" evidence="11">
    <location>
        <begin position="564"/>
        <end position="583"/>
    </location>
</feature>
<dbReference type="InterPro" id="IPR027443">
    <property type="entry name" value="IPNS-like_sf"/>
</dbReference>
<name>A0A1F8A7V3_9EURO</name>
<dbReference type="Pfam" id="PF14226">
    <property type="entry name" value="DIOX_N"/>
    <property type="match status" value="1"/>
</dbReference>
<dbReference type="GO" id="GO:0022857">
    <property type="term" value="F:transmembrane transporter activity"/>
    <property type="evidence" value="ECO:0007669"/>
    <property type="project" value="InterPro"/>
</dbReference>
<evidence type="ECO:0000259" key="13">
    <source>
        <dbReference type="PROSITE" id="PS51349"/>
    </source>
</evidence>
<proteinExistence type="predicted"/>
<dbReference type="SUPFAM" id="SSF103473">
    <property type="entry name" value="MFS general substrate transporter"/>
    <property type="match status" value="1"/>
</dbReference>
<comment type="cofactor">
    <cofactor evidence="1">
        <name>FMN</name>
        <dbReference type="ChEBI" id="CHEBI:58210"/>
    </cofactor>
</comment>
<dbReference type="EMBL" id="LYCR01000023">
    <property type="protein sequence ID" value="OGM47499.1"/>
    <property type="molecule type" value="Genomic_DNA"/>
</dbReference>
<evidence type="ECO:0000256" key="9">
    <source>
        <dbReference type="ARBA" id="ARBA00023136"/>
    </source>
</evidence>
<evidence type="ECO:0000256" key="5">
    <source>
        <dbReference type="ARBA" id="ARBA00022723"/>
    </source>
</evidence>
<dbReference type="GO" id="GO:0020037">
    <property type="term" value="F:heme binding"/>
    <property type="evidence" value="ECO:0007669"/>
    <property type="project" value="InterPro"/>
</dbReference>
<evidence type="ECO:0008006" key="17">
    <source>
        <dbReference type="Google" id="ProtNLM"/>
    </source>
</evidence>
<feature type="transmembrane region" description="Helical" evidence="11">
    <location>
        <begin position="717"/>
        <end position="737"/>
    </location>
</feature>
<dbReference type="InterPro" id="IPR013785">
    <property type="entry name" value="Aldolase_TIM"/>
</dbReference>
<keyword evidence="3" id="KW-0349">Heme</keyword>
<dbReference type="InterPro" id="IPR018506">
    <property type="entry name" value="Cyt_B5_heme-BS"/>
</dbReference>
<evidence type="ECO:0000256" key="10">
    <source>
        <dbReference type="SAM" id="MobiDB-lite"/>
    </source>
</evidence>
<evidence type="ECO:0000259" key="12">
    <source>
        <dbReference type="PROSITE" id="PS50255"/>
    </source>
</evidence>
<evidence type="ECO:0000256" key="11">
    <source>
        <dbReference type="SAM" id="Phobius"/>
    </source>
</evidence>
<evidence type="ECO:0000256" key="1">
    <source>
        <dbReference type="ARBA" id="ARBA00001917"/>
    </source>
</evidence>
<comment type="subcellular location">
    <subcellularLocation>
        <location evidence="2">Membrane</location>
    </subcellularLocation>
</comment>
<dbReference type="PROSITE" id="PS51471">
    <property type="entry name" value="FE2OG_OXY"/>
    <property type="match status" value="1"/>
</dbReference>
<dbReference type="GO" id="GO:0016491">
    <property type="term" value="F:oxidoreductase activity"/>
    <property type="evidence" value="ECO:0007669"/>
    <property type="project" value="UniProtKB-KW"/>
</dbReference>
<dbReference type="InterPro" id="IPR005828">
    <property type="entry name" value="MFS_sugar_transport-like"/>
</dbReference>
<organism evidence="15 16">
    <name type="scientific">Aspergillus bombycis</name>
    <dbReference type="NCBI Taxonomy" id="109264"/>
    <lineage>
        <taxon>Eukaryota</taxon>
        <taxon>Fungi</taxon>
        <taxon>Dikarya</taxon>
        <taxon>Ascomycota</taxon>
        <taxon>Pezizomycotina</taxon>
        <taxon>Eurotiomycetes</taxon>
        <taxon>Eurotiomycetidae</taxon>
        <taxon>Eurotiales</taxon>
        <taxon>Aspergillaceae</taxon>
        <taxon>Aspergillus</taxon>
    </lineage>
</organism>
<dbReference type="Gene3D" id="3.10.120.10">
    <property type="entry name" value="Cytochrome b5-like heme/steroid binding domain"/>
    <property type="match status" value="1"/>
</dbReference>
<evidence type="ECO:0000256" key="3">
    <source>
        <dbReference type="ARBA" id="ARBA00022617"/>
    </source>
</evidence>
<dbReference type="InterPro" id="IPR005123">
    <property type="entry name" value="Oxoglu/Fe-dep_dioxygenase_dom"/>
</dbReference>
<gene>
    <name evidence="15" type="ORF">ABOM_002573</name>
</gene>
<keyword evidence="5" id="KW-0479">Metal-binding</keyword>
<comment type="caution">
    <text evidence="15">The sequence shown here is derived from an EMBL/GenBank/DDBJ whole genome shotgun (WGS) entry which is preliminary data.</text>
</comment>
<dbReference type="Pfam" id="PF00083">
    <property type="entry name" value="Sugar_tr"/>
    <property type="match status" value="1"/>
</dbReference>
<keyword evidence="6 11" id="KW-1133">Transmembrane helix</keyword>
<feature type="transmembrane region" description="Helical" evidence="11">
    <location>
        <begin position="497"/>
        <end position="517"/>
    </location>
</feature>
<dbReference type="OrthoDB" id="4139357at2759"/>
<dbReference type="SUPFAM" id="SSF51197">
    <property type="entry name" value="Clavaminate synthase-like"/>
    <property type="match status" value="1"/>
</dbReference>
<reference evidence="15 16" key="1">
    <citation type="journal article" date="2016" name="Genome Biol. Evol.">
        <title>Draft genome sequence of an aflatoxigenic Aspergillus species, A. bombycis.</title>
        <authorList>
            <person name="Moore G.G."/>
            <person name="Mack B.M."/>
            <person name="Beltz S.B."/>
            <person name="Gilbert M.K."/>
        </authorList>
    </citation>
    <scope>NUCLEOTIDE SEQUENCE [LARGE SCALE GENOMIC DNA]</scope>
    <source>
        <strain evidence="16">NRRL 26010</strain>
    </source>
</reference>
<accession>A0A1F8A7V3</accession>
<dbReference type="InterPro" id="IPR036400">
    <property type="entry name" value="Cyt_B5-like_heme/steroid_sf"/>
</dbReference>
<dbReference type="SUPFAM" id="SSF55856">
    <property type="entry name" value="Cytochrome b5-like heme/steroid binding domain"/>
    <property type="match status" value="1"/>
</dbReference>
<dbReference type="GO" id="GO:0044283">
    <property type="term" value="P:small molecule biosynthetic process"/>
    <property type="evidence" value="ECO:0007669"/>
    <property type="project" value="UniProtKB-ARBA"/>
</dbReference>
<evidence type="ECO:0000259" key="14">
    <source>
        <dbReference type="PROSITE" id="PS51471"/>
    </source>
</evidence>
<evidence type="ECO:0000256" key="4">
    <source>
        <dbReference type="ARBA" id="ARBA00022692"/>
    </source>
</evidence>
<feature type="compositionally biased region" description="Polar residues" evidence="10">
    <location>
        <begin position="890"/>
        <end position="901"/>
    </location>
</feature>
<dbReference type="InterPro" id="IPR036259">
    <property type="entry name" value="MFS_trans_sf"/>
</dbReference>
<feature type="transmembrane region" description="Helical" evidence="11">
    <location>
        <begin position="743"/>
        <end position="762"/>
    </location>
</feature>
<dbReference type="PANTHER" id="PTHR10578:SF82">
    <property type="entry name" value="CYTOCHROME B2, PUTATIVE (AFU_ORTHOLOGUE AFUA_1G07200)-RELATED"/>
    <property type="match status" value="1"/>
</dbReference>
<feature type="domain" description="Cytochrome b5 heme-binding" evidence="12">
    <location>
        <begin position="817"/>
        <end position="903"/>
    </location>
</feature>
<dbReference type="RefSeq" id="XP_022391216.1">
    <property type="nucleotide sequence ID" value="XM_022529703.1"/>
</dbReference>
<evidence type="ECO:0000256" key="2">
    <source>
        <dbReference type="ARBA" id="ARBA00004370"/>
    </source>
</evidence>
<dbReference type="InterPro" id="IPR044861">
    <property type="entry name" value="IPNS-like_FE2OG_OXY"/>
</dbReference>
<feature type="domain" description="FMN hydroxy acid dehydrogenase" evidence="13">
    <location>
        <begin position="921"/>
        <end position="1241"/>
    </location>
</feature>
<dbReference type="SMART" id="SM01117">
    <property type="entry name" value="Cyt-b5"/>
    <property type="match status" value="1"/>
</dbReference>
<dbReference type="GO" id="GO:0046872">
    <property type="term" value="F:metal ion binding"/>
    <property type="evidence" value="ECO:0007669"/>
    <property type="project" value="UniProtKB-KW"/>
</dbReference>
<dbReference type="Gene3D" id="3.20.20.70">
    <property type="entry name" value="Aldolase class I"/>
    <property type="match status" value="1"/>
</dbReference>
<feature type="transmembrane region" description="Helical" evidence="11">
    <location>
        <begin position="769"/>
        <end position="789"/>
    </location>
</feature>
<feature type="region of interest" description="Disordered" evidence="10">
    <location>
        <begin position="878"/>
        <end position="916"/>
    </location>
</feature>
<dbReference type="InterPro" id="IPR037396">
    <property type="entry name" value="FMN_HAD"/>
</dbReference>
<protein>
    <recommendedName>
        <fullName evidence="17">Oxidoreductase</fullName>
    </recommendedName>
</protein>
<dbReference type="InterPro" id="IPR026992">
    <property type="entry name" value="DIOX_N"/>
</dbReference>
<dbReference type="GO" id="GO:0016020">
    <property type="term" value="C:membrane"/>
    <property type="evidence" value="ECO:0007669"/>
    <property type="project" value="UniProtKB-SubCell"/>
</dbReference>
<dbReference type="Proteomes" id="UP000179179">
    <property type="component" value="Unassembled WGS sequence"/>
</dbReference>
<dbReference type="InterPro" id="IPR000262">
    <property type="entry name" value="FMN-dep_DH"/>
</dbReference>
<sequence>MTAPAAPPILDFSAFYGSDNEAKAQLVEEVRNCCHYNGFFQITGHRVPLDLQRRVMECSKRFFDLPLEEKMQIDKNLNTFNRGYELLRSQMLEAGTGPELKEGLYIGEEIPEDHPYFVQKKLNSGPNQWPQTVPDKAEFQKTTMEYYHAVFELAKDVLGVVALTLGVDATFFEPLTEGAVATMRYLHYPAQPKDQDEKLNRGIGAHTDFGCVTLLLQDEVDGLQVLDVPTGQWLDVRASPVRLESITNPCHSQVKPVEGAYVVNLGDLFMRMANDKYKSNIHRVINKSGRERYSIPFFFSGNPDYLCECLPNCRAPGEPAKYPPITVQDRVTEAYKDSYGRAEQYKKELEMQALASTPAVASKHGLNAKGEISRPTKSKMDRVAMEKKHNQPVHDVDPDKAAGNMIALDDHEAEQFYGSSTTQAYRLKSELVGSCMEQIGMGRLWMDCGQRNYILPSLLPPSPNVPPGQFASQGIGSVQPPIEQELSDIVSVSYSSLAYYAGLILGASFWGISSDLIGRRPAFNYTVLIADATPATCPRRDNMGWYESTLNLHFEAHPEIFRRYTMITLGGMALVFTLLRLFVFKLPETPRYLLSQGRDEDAVAAVNHVARQNGRPEPLTIGMLREIDMRLGATPSANGTHARLSTKQMVSETLRSFRGEHYRALFATSKLGRHTIITWVIWLTIGIGYPLYFNFLPSYLATKFTQNSTLSLTYRNYCITSAVGIVGPLCAAVGVNTTLGRRYMMGISSVVTAVFLFAYVGVNSSTASLAFSCVTSILANFEYAVMFAFTPESFPAPHRDRIYERPDLCQRCNVGHVAQHKNEDSCWVVLYGKVYDVSSTSAPILLPSSTADRDQVTRFLSSHPGGAQAILRVSGGDATDDFDPIHPPETMQSLQSAQIGSTDRDEEVSSAGHTTGATDEIDVNTLLNLDEIEQAASKVISQKAWAYYYSASDDQITKDWNTQVYRSLLLRPRVFIDCQKCDVETELLGWKLGLPIYVSPTAMARLGHPSGEAGIAEACGTFGALQIIANNSSLSPEQVVANAAPTQVFGWQLYVQRDRSASEAMLARVNQLDAIKFVVLTLDAPVSGKREDDERINVQAHPAGSVSAQLFAGTDPSLTWHETLEWLSRHTKKPIILKGLQTHEDAAIAARYTPLVQAIILSNHGGRSLDTAPPAVHTLLEIRKYCPHIFLKMEVWVDGGIRRGTDVVKALCLGAKAVGIGRPALWGLGAGGVKGVERTLQSAPPILSPVNLLDHLLISRLRLVVLLEETKTCMRLLGATSIQDLGPHYVNSRIVEQQIYRTPPSVEDEGVLVCKGKL</sequence>
<keyword evidence="7" id="KW-0560">Oxidoreductase</keyword>
<dbReference type="Gene3D" id="2.60.120.330">
    <property type="entry name" value="B-lactam Antibiotic, Isopenicillin N Synthase, Chain"/>
    <property type="match status" value="1"/>
</dbReference>
<feature type="domain" description="Fe2OG dioxygenase" evidence="14">
    <location>
        <begin position="179"/>
        <end position="301"/>
    </location>
</feature>
<evidence type="ECO:0000256" key="8">
    <source>
        <dbReference type="ARBA" id="ARBA00023004"/>
    </source>
</evidence>
<keyword evidence="4 11" id="KW-0812">Transmembrane</keyword>